<dbReference type="Proteomes" id="UP000240317">
    <property type="component" value="Unassembled WGS sequence"/>
</dbReference>
<name>A0A2T3WAP8_9DEIO</name>
<feature type="transmembrane region" description="Helical" evidence="1">
    <location>
        <begin position="51"/>
        <end position="75"/>
    </location>
</feature>
<keyword evidence="1" id="KW-0812">Transmembrane</keyword>
<organism evidence="2 3">
    <name type="scientific">Deinococcus arcticus</name>
    <dbReference type="NCBI Taxonomy" id="2136176"/>
    <lineage>
        <taxon>Bacteria</taxon>
        <taxon>Thermotogati</taxon>
        <taxon>Deinococcota</taxon>
        <taxon>Deinococci</taxon>
        <taxon>Deinococcales</taxon>
        <taxon>Deinococcaceae</taxon>
        <taxon>Deinococcus</taxon>
    </lineage>
</organism>
<proteinExistence type="predicted"/>
<evidence type="ECO:0000256" key="1">
    <source>
        <dbReference type="SAM" id="Phobius"/>
    </source>
</evidence>
<reference evidence="2 3" key="1">
    <citation type="submission" date="2018-03" db="EMBL/GenBank/DDBJ databases">
        <title>Draft genome of Deinococcus sp. OD32.</title>
        <authorList>
            <person name="Wang X.-P."/>
            <person name="Du Z.-J."/>
        </authorList>
    </citation>
    <scope>NUCLEOTIDE SEQUENCE [LARGE SCALE GENOMIC DNA]</scope>
    <source>
        <strain evidence="2 3">OD32</strain>
    </source>
</reference>
<accession>A0A2T3WAP8</accession>
<evidence type="ECO:0000313" key="2">
    <source>
        <dbReference type="EMBL" id="PTA68980.1"/>
    </source>
</evidence>
<sequence length="89" mass="9786">MSSEKDSMGALRWPVLALLCLVCLTLARDGWRALSDLRASIRSPGADLLNYLGIFPVLGYGLALLVLLGFGTWLLRSRRPRRRTGEGGK</sequence>
<gene>
    <name evidence="2" type="ORF">C8263_04055</name>
</gene>
<evidence type="ECO:0000313" key="3">
    <source>
        <dbReference type="Proteomes" id="UP000240317"/>
    </source>
</evidence>
<comment type="caution">
    <text evidence="2">The sequence shown here is derived from an EMBL/GenBank/DDBJ whole genome shotgun (WGS) entry which is preliminary data.</text>
</comment>
<keyword evidence="1" id="KW-1133">Transmembrane helix</keyword>
<dbReference type="EMBL" id="PYSV01000003">
    <property type="protein sequence ID" value="PTA68980.1"/>
    <property type="molecule type" value="Genomic_DNA"/>
</dbReference>
<protein>
    <submittedName>
        <fullName evidence="2">Uncharacterized protein</fullName>
    </submittedName>
</protein>
<keyword evidence="1" id="KW-0472">Membrane</keyword>
<keyword evidence="3" id="KW-1185">Reference proteome</keyword>
<dbReference type="AlphaFoldDB" id="A0A2T3WAP8"/>